<dbReference type="Pfam" id="PF00072">
    <property type="entry name" value="Response_reg"/>
    <property type="match status" value="1"/>
</dbReference>
<reference evidence="6 7" key="1">
    <citation type="submission" date="2019-03" db="EMBL/GenBank/DDBJ databases">
        <title>Genomic Encyclopedia of Archaeal and Bacterial Type Strains, Phase II (KMG-II): from individual species to whole genera.</title>
        <authorList>
            <person name="Goeker M."/>
        </authorList>
    </citation>
    <scope>NUCLEOTIDE SEQUENCE [LARGE SCALE GENOMIC DNA]</scope>
    <source>
        <strain evidence="6 7">DSM 45499</strain>
    </source>
</reference>
<evidence type="ECO:0000256" key="3">
    <source>
        <dbReference type="ARBA" id="ARBA00023163"/>
    </source>
</evidence>
<dbReference type="InterPro" id="IPR001789">
    <property type="entry name" value="Sig_transdc_resp-reg_receiver"/>
</dbReference>
<evidence type="ECO:0000313" key="6">
    <source>
        <dbReference type="EMBL" id="TDV56179.1"/>
    </source>
</evidence>
<dbReference type="InterPro" id="IPR016032">
    <property type="entry name" value="Sig_transdc_resp-reg_C-effctor"/>
</dbReference>
<dbReference type="GO" id="GO:0000160">
    <property type="term" value="P:phosphorelay signal transduction system"/>
    <property type="evidence" value="ECO:0007669"/>
    <property type="project" value="InterPro"/>
</dbReference>
<dbReference type="Pfam" id="PF00196">
    <property type="entry name" value="GerE"/>
    <property type="match status" value="1"/>
</dbReference>
<dbReference type="PANTHER" id="PTHR43214">
    <property type="entry name" value="TWO-COMPONENT RESPONSE REGULATOR"/>
    <property type="match status" value="1"/>
</dbReference>
<keyword evidence="1" id="KW-0805">Transcription regulation</keyword>
<dbReference type="RefSeq" id="WP_133901448.1">
    <property type="nucleotide sequence ID" value="NZ_SOCP01000002.1"/>
</dbReference>
<sequence>MAITVTVVDDHPAVVAGISAWLAGSVPPIHVVASGPDVEVAFTERGRASDIVILDLVLGDLPYRPSLKRLVDDGRKVIVYTMCEDEDIALSCIELGAFAVLTKAEGHDHLIGTILAAAEDRPYLPPSLAGAMVANRDQGQPRLSDREEEVLTLWFQCESKQEVARRAGVSVRTVGTFLDRVRLKYAKVGRPAPTKAALMARALQDGLITIDDL</sequence>
<dbReference type="InterPro" id="IPR000792">
    <property type="entry name" value="Tscrpt_reg_LuxR_C"/>
</dbReference>
<dbReference type="Proteomes" id="UP000294927">
    <property type="component" value="Unassembled WGS sequence"/>
</dbReference>
<dbReference type="Gene3D" id="3.40.50.2300">
    <property type="match status" value="1"/>
</dbReference>
<dbReference type="EMBL" id="SOCP01000002">
    <property type="protein sequence ID" value="TDV56179.1"/>
    <property type="molecule type" value="Genomic_DNA"/>
</dbReference>
<dbReference type="PANTHER" id="PTHR43214:SF24">
    <property type="entry name" value="TRANSCRIPTIONAL REGULATORY PROTEIN NARL-RELATED"/>
    <property type="match status" value="1"/>
</dbReference>
<evidence type="ECO:0000256" key="1">
    <source>
        <dbReference type="ARBA" id="ARBA00023015"/>
    </source>
</evidence>
<dbReference type="SMART" id="SM00448">
    <property type="entry name" value="REC"/>
    <property type="match status" value="1"/>
</dbReference>
<dbReference type="Gene3D" id="1.10.10.10">
    <property type="entry name" value="Winged helix-like DNA-binding domain superfamily/Winged helix DNA-binding domain"/>
    <property type="match status" value="1"/>
</dbReference>
<comment type="caution">
    <text evidence="6">The sequence shown here is derived from an EMBL/GenBank/DDBJ whole genome shotgun (WGS) entry which is preliminary data.</text>
</comment>
<evidence type="ECO:0000259" key="5">
    <source>
        <dbReference type="PROSITE" id="PS50110"/>
    </source>
</evidence>
<keyword evidence="2" id="KW-0238">DNA-binding</keyword>
<feature type="domain" description="Response regulatory" evidence="5">
    <location>
        <begin position="4"/>
        <end position="118"/>
    </location>
</feature>
<accession>A0A4R7W2R6</accession>
<evidence type="ECO:0000256" key="2">
    <source>
        <dbReference type="ARBA" id="ARBA00023125"/>
    </source>
</evidence>
<organism evidence="6 7">
    <name type="scientific">Actinophytocola oryzae</name>
    <dbReference type="NCBI Taxonomy" id="502181"/>
    <lineage>
        <taxon>Bacteria</taxon>
        <taxon>Bacillati</taxon>
        <taxon>Actinomycetota</taxon>
        <taxon>Actinomycetes</taxon>
        <taxon>Pseudonocardiales</taxon>
        <taxon>Pseudonocardiaceae</taxon>
    </lineage>
</organism>
<dbReference type="SMART" id="SM00421">
    <property type="entry name" value="HTH_LUXR"/>
    <property type="match status" value="1"/>
</dbReference>
<proteinExistence type="predicted"/>
<feature type="modified residue" description="4-aspartylphosphate" evidence="4">
    <location>
        <position position="55"/>
    </location>
</feature>
<dbReference type="PROSITE" id="PS50110">
    <property type="entry name" value="RESPONSE_REGULATORY"/>
    <property type="match status" value="1"/>
</dbReference>
<name>A0A4R7W2R6_9PSEU</name>
<dbReference type="OrthoDB" id="3171335at2"/>
<protein>
    <submittedName>
        <fullName evidence="6">LuxR family two component transcriptional regulator</fullName>
    </submittedName>
</protein>
<dbReference type="InterPro" id="IPR011006">
    <property type="entry name" value="CheY-like_superfamily"/>
</dbReference>
<evidence type="ECO:0000313" key="7">
    <source>
        <dbReference type="Proteomes" id="UP000294927"/>
    </source>
</evidence>
<keyword evidence="7" id="KW-1185">Reference proteome</keyword>
<dbReference type="GO" id="GO:0003677">
    <property type="term" value="F:DNA binding"/>
    <property type="evidence" value="ECO:0007669"/>
    <property type="project" value="UniProtKB-KW"/>
</dbReference>
<gene>
    <name evidence="6" type="ORF">CLV71_102245</name>
</gene>
<dbReference type="InterPro" id="IPR036388">
    <property type="entry name" value="WH-like_DNA-bd_sf"/>
</dbReference>
<dbReference type="GO" id="GO:0006355">
    <property type="term" value="P:regulation of DNA-templated transcription"/>
    <property type="evidence" value="ECO:0007669"/>
    <property type="project" value="InterPro"/>
</dbReference>
<evidence type="ECO:0000256" key="4">
    <source>
        <dbReference type="PROSITE-ProRule" id="PRU00169"/>
    </source>
</evidence>
<dbReference type="AlphaFoldDB" id="A0A4R7W2R6"/>
<dbReference type="InterPro" id="IPR039420">
    <property type="entry name" value="WalR-like"/>
</dbReference>
<dbReference type="SUPFAM" id="SSF46894">
    <property type="entry name" value="C-terminal effector domain of the bipartite response regulators"/>
    <property type="match status" value="1"/>
</dbReference>
<keyword evidence="3" id="KW-0804">Transcription</keyword>
<keyword evidence="4" id="KW-0597">Phosphoprotein</keyword>
<dbReference type="SUPFAM" id="SSF52172">
    <property type="entry name" value="CheY-like"/>
    <property type="match status" value="1"/>
</dbReference>